<name>A0A1I7VE90_LOALO</name>
<protein>
    <submittedName>
        <fullName evidence="3">TACC_C domain-containing protein</fullName>
    </submittedName>
</protein>
<dbReference type="AlphaFoldDB" id="A0A1I7VE90"/>
<feature type="region of interest" description="Disordered" evidence="1">
    <location>
        <begin position="48"/>
        <end position="69"/>
    </location>
</feature>
<reference evidence="3" key="2">
    <citation type="submission" date="2016-11" db="UniProtKB">
        <authorList>
            <consortium name="WormBaseParasite"/>
        </authorList>
    </citation>
    <scope>IDENTIFICATION</scope>
</reference>
<organism evidence="2 3">
    <name type="scientific">Loa loa</name>
    <name type="common">Eye worm</name>
    <name type="synonym">Filaria loa</name>
    <dbReference type="NCBI Taxonomy" id="7209"/>
    <lineage>
        <taxon>Eukaryota</taxon>
        <taxon>Metazoa</taxon>
        <taxon>Ecdysozoa</taxon>
        <taxon>Nematoda</taxon>
        <taxon>Chromadorea</taxon>
        <taxon>Rhabditida</taxon>
        <taxon>Spirurina</taxon>
        <taxon>Spiruromorpha</taxon>
        <taxon>Filarioidea</taxon>
        <taxon>Onchocercidae</taxon>
        <taxon>Loa</taxon>
    </lineage>
</organism>
<feature type="compositionally biased region" description="Basic and acidic residues" evidence="1">
    <location>
        <begin position="48"/>
        <end position="61"/>
    </location>
</feature>
<evidence type="ECO:0000313" key="2">
    <source>
        <dbReference type="Proteomes" id="UP000095285"/>
    </source>
</evidence>
<sequence length="110" mass="12806">MGRNDEAECYYIADNLMEEKARCMTLQAEMTNFQQIAQEAKQEVEYQKKTFNAQHDDKDQSDNSLSTSSLVSKRDIQLKLLQDNLMEEKARCMTLQAEMTKFQQIAQEAK</sequence>
<dbReference type="WBParaSite" id="EN70_1590">
    <property type="protein sequence ID" value="EN70_1590"/>
    <property type="gene ID" value="EN70_1590"/>
</dbReference>
<accession>A0A1I7VE90</accession>
<reference evidence="2" key="1">
    <citation type="submission" date="2012-04" db="EMBL/GenBank/DDBJ databases">
        <title>The Genome Sequence of Loa loa.</title>
        <authorList>
            <consortium name="The Broad Institute Genome Sequencing Platform"/>
            <consortium name="Broad Institute Genome Sequencing Center for Infectious Disease"/>
            <person name="Nutman T.B."/>
            <person name="Fink D.L."/>
            <person name="Russ C."/>
            <person name="Young S."/>
            <person name="Zeng Q."/>
            <person name="Gargeya S."/>
            <person name="Alvarado L."/>
            <person name="Berlin A."/>
            <person name="Chapman S.B."/>
            <person name="Chen Z."/>
            <person name="Freedman E."/>
            <person name="Gellesch M."/>
            <person name="Goldberg J."/>
            <person name="Griggs A."/>
            <person name="Gujja S."/>
            <person name="Heilman E.R."/>
            <person name="Heiman D."/>
            <person name="Howarth C."/>
            <person name="Mehta T."/>
            <person name="Neiman D."/>
            <person name="Pearson M."/>
            <person name="Roberts A."/>
            <person name="Saif S."/>
            <person name="Shea T."/>
            <person name="Shenoy N."/>
            <person name="Sisk P."/>
            <person name="Stolte C."/>
            <person name="Sykes S."/>
            <person name="White J."/>
            <person name="Yandava C."/>
            <person name="Haas B."/>
            <person name="Henn M.R."/>
            <person name="Nusbaum C."/>
            <person name="Birren B."/>
        </authorList>
    </citation>
    <scope>NUCLEOTIDE SEQUENCE [LARGE SCALE GENOMIC DNA]</scope>
</reference>
<proteinExistence type="predicted"/>
<keyword evidence="2" id="KW-1185">Reference proteome</keyword>
<evidence type="ECO:0000256" key="1">
    <source>
        <dbReference type="SAM" id="MobiDB-lite"/>
    </source>
</evidence>
<evidence type="ECO:0000313" key="3">
    <source>
        <dbReference type="WBParaSite" id="EN70_1590"/>
    </source>
</evidence>
<dbReference type="Proteomes" id="UP000095285">
    <property type="component" value="Unassembled WGS sequence"/>
</dbReference>